<gene>
    <name evidence="3" type="ORF">llap_17279</name>
</gene>
<proteinExistence type="predicted"/>
<name>A0A2I0TF30_LIMLA</name>
<accession>A0A2I0TF30</accession>
<protein>
    <submittedName>
        <fullName evidence="3">V-type proton atpase subunit s1-like protein</fullName>
    </submittedName>
</protein>
<feature type="transmembrane region" description="Helical" evidence="2">
    <location>
        <begin position="50"/>
        <end position="67"/>
    </location>
</feature>
<keyword evidence="4" id="KW-1185">Reference proteome</keyword>
<dbReference type="Proteomes" id="UP000233556">
    <property type="component" value="Unassembled WGS sequence"/>
</dbReference>
<evidence type="ECO:0000313" key="3">
    <source>
        <dbReference type="EMBL" id="PKU32418.1"/>
    </source>
</evidence>
<organism evidence="3 4">
    <name type="scientific">Limosa lapponica baueri</name>
    <dbReference type="NCBI Taxonomy" id="1758121"/>
    <lineage>
        <taxon>Eukaryota</taxon>
        <taxon>Metazoa</taxon>
        <taxon>Chordata</taxon>
        <taxon>Craniata</taxon>
        <taxon>Vertebrata</taxon>
        <taxon>Euteleostomi</taxon>
        <taxon>Archelosauria</taxon>
        <taxon>Archosauria</taxon>
        <taxon>Dinosauria</taxon>
        <taxon>Saurischia</taxon>
        <taxon>Theropoda</taxon>
        <taxon>Coelurosauria</taxon>
        <taxon>Aves</taxon>
        <taxon>Neognathae</taxon>
        <taxon>Neoaves</taxon>
        <taxon>Charadriiformes</taxon>
        <taxon>Scolopacidae</taxon>
        <taxon>Limosa</taxon>
    </lineage>
</organism>
<reference evidence="4" key="2">
    <citation type="submission" date="2017-12" db="EMBL/GenBank/DDBJ databases">
        <title>Genome sequence of the Bar-tailed Godwit (Limosa lapponica baueri).</title>
        <authorList>
            <person name="Lima N.C.B."/>
            <person name="Parody-Merino A.M."/>
            <person name="Battley P.F."/>
            <person name="Fidler A.E."/>
            <person name="Prosdocimi F."/>
        </authorList>
    </citation>
    <scope>NUCLEOTIDE SEQUENCE [LARGE SCALE GENOMIC DNA]</scope>
</reference>
<evidence type="ECO:0000256" key="2">
    <source>
        <dbReference type="SAM" id="Phobius"/>
    </source>
</evidence>
<dbReference type="EMBL" id="KZ511327">
    <property type="protein sequence ID" value="PKU32418.1"/>
    <property type="molecule type" value="Genomic_DNA"/>
</dbReference>
<evidence type="ECO:0000256" key="1">
    <source>
        <dbReference type="SAM" id="MobiDB-lite"/>
    </source>
</evidence>
<reference evidence="4" key="1">
    <citation type="submission" date="2017-11" db="EMBL/GenBank/DDBJ databases">
        <authorList>
            <person name="Lima N.C."/>
            <person name="Parody-Merino A.M."/>
            <person name="Battley P.F."/>
            <person name="Fidler A.E."/>
            <person name="Prosdocimi F."/>
        </authorList>
    </citation>
    <scope>NUCLEOTIDE SEQUENCE [LARGE SCALE GENOMIC DNA]</scope>
</reference>
<sequence length="143" mass="15805">MERRIPAPIGRICCPSGCRAERGRPAALRTRGADVLAVEGPALFPMERNAALGFLLLFLCVGFAVSVEQMIATVDGRTTTSSLLPGIQQAFITFHRYFHPSLKAARCWNEIFERFRDIQLSTNPSSERTVGESRTHSESPQSP</sequence>
<keyword evidence="2" id="KW-0812">Transmembrane</keyword>
<keyword evidence="2" id="KW-0472">Membrane</keyword>
<keyword evidence="2" id="KW-1133">Transmembrane helix</keyword>
<evidence type="ECO:0000313" key="4">
    <source>
        <dbReference type="Proteomes" id="UP000233556"/>
    </source>
</evidence>
<dbReference type="AlphaFoldDB" id="A0A2I0TF30"/>
<feature type="region of interest" description="Disordered" evidence="1">
    <location>
        <begin position="123"/>
        <end position="143"/>
    </location>
</feature>